<dbReference type="RefSeq" id="WP_376999376.1">
    <property type="nucleotide sequence ID" value="NZ_JBHSLC010000113.1"/>
</dbReference>
<dbReference type="InterPro" id="IPR047656">
    <property type="entry name" value="IS481-like_transpos"/>
</dbReference>
<gene>
    <name evidence="2" type="ORF">ACFPMG_30790</name>
</gene>
<name>A0ABW0GEQ0_9PROT</name>
<feature type="domain" description="Integrase catalytic" evidence="1">
    <location>
        <begin position="118"/>
        <end position="293"/>
    </location>
</feature>
<dbReference type="InterPro" id="IPR001584">
    <property type="entry name" value="Integrase_cat-core"/>
</dbReference>
<dbReference type="Proteomes" id="UP001596166">
    <property type="component" value="Unassembled WGS sequence"/>
</dbReference>
<evidence type="ECO:0000259" key="1">
    <source>
        <dbReference type="PROSITE" id="PS50994"/>
    </source>
</evidence>
<proteinExistence type="predicted"/>
<dbReference type="SUPFAM" id="SSF46955">
    <property type="entry name" value="Putative DNA-binding domain"/>
    <property type="match status" value="1"/>
</dbReference>
<dbReference type="InterPro" id="IPR036397">
    <property type="entry name" value="RNaseH_sf"/>
</dbReference>
<evidence type="ECO:0000313" key="3">
    <source>
        <dbReference type="Proteomes" id="UP001596166"/>
    </source>
</evidence>
<keyword evidence="3" id="KW-1185">Reference proteome</keyword>
<dbReference type="SUPFAM" id="SSF53098">
    <property type="entry name" value="Ribonuclease H-like"/>
    <property type="match status" value="1"/>
</dbReference>
<dbReference type="InterPro" id="IPR012337">
    <property type="entry name" value="RNaseH-like_sf"/>
</dbReference>
<organism evidence="2 3">
    <name type="scientific">Azospirillum himalayense</name>
    <dbReference type="NCBI Taxonomy" id="654847"/>
    <lineage>
        <taxon>Bacteria</taxon>
        <taxon>Pseudomonadati</taxon>
        <taxon>Pseudomonadota</taxon>
        <taxon>Alphaproteobacteria</taxon>
        <taxon>Rhodospirillales</taxon>
        <taxon>Azospirillaceae</taxon>
        <taxon>Azospirillum</taxon>
    </lineage>
</organism>
<dbReference type="InterPro" id="IPR009061">
    <property type="entry name" value="DNA-bd_dom_put_sf"/>
</dbReference>
<protein>
    <submittedName>
        <fullName evidence="2">IS481 family transposase</fullName>
    </submittedName>
</protein>
<comment type="caution">
    <text evidence="2">The sequence shown here is derived from an EMBL/GenBank/DDBJ whole genome shotgun (WGS) entry which is preliminary data.</text>
</comment>
<accession>A0ABW0GEQ0</accession>
<dbReference type="EMBL" id="JBHSLC010000113">
    <property type="protein sequence ID" value="MFC5359392.1"/>
    <property type="molecule type" value="Genomic_DNA"/>
</dbReference>
<sequence length="334" mass="37398">MFQIHPNARTTPAVRAAIAASAEPSGMLAKRYGVSSETIRKWRKRGPDDVQDHPSRPQHLRWRASDEERAIVCELRRSTGFALDDLTFTLRHFLPHLNRDSIYRILKAEGLGRLPAPSVTAPKKGTKRFKEYDLGFLHIDIKHLPKLHVIGSGPRKRYLYVAIDRASRMVHLAVKDEETEAAASAFLKEAVAAFPFQVTHVLTDRGSCFTAAGFEAACRALGVQHRTTKPYTPQTNGMVERFNGRIGREVLVMCIGTHDALERLLNGYRLAYNARRQRVLTGRSPNDVVRERLADKPELANPAYRSPSPCDLTKTKLAAQLTVYAAKDVSPPDN</sequence>
<reference evidence="3" key="1">
    <citation type="journal article" date="2019" name="Int. J. Syst. Evol. Microbiol.">
        <title>The Global Catalogue of Microorganisms (GCM) 10K type strain sequencing project: providing services to taxonomists for standard genome sequencing and annotation.</title>
        <authorList>
            <consortium name="The Broad Institute Genomics Platform"/>
            <consortium name="The Broad Institute Genome Sequencing Center for Infectious Disease"/>
            <person name="Wu L."/>
            <person name="Ma J."/>
        </authorList>
    </citation>
    <scope>NUCLEOTIDE SEQUENCE [LARGE SCALE GENOMIC DNA]</scope>
    <source>
        <strain evidence="3">CCUG 58760</strain>
    </source>
</reference>
<dbReference type="Pfam" id="PF00665">
    <property type="entry name" value="rve"/>
    <property type="match status" value="1"/>
</dbReference>
<dbReference type="Gene3D" id="3.30.420.10">
    <property type="entry name" value="Ribonuclease H-like superfamily/Ribonuclease H"/>
    <property type="match status" value="1"/>
</dbReference>
<dbReference type="PROSITE" id="PS50994">
    <property type="entry name" value="INTEGRASE"/>
    <property type="match status" value="1"/>
</dbReference>
<evidence type="ECO:0000313" key="2">
    <source>
        <dbReference type="EMBL" id="MFC5359392.1"/>
    </source>
</evidence>
<dbReference type="NCBIfam" id="NF033577">
    <property type="entry name" value="transpos_IS481"/>
    <property type="match status" value="1"/>
</dbReference>
<dbReference type="PANTHER" id="PTHR37984">
    <property type="entry name" value="PROTEIN CBG26694"/>
    <property type="match status" value="1"/>
</dbReference>
<dbReference type="InterPro" id="IPR050951">
    <property type="entry name" value="Retrovirus_Pol_polyprotein"/>
</dbReference>
<dbReference type="PANTHER" id="PTHR37984:SF5">
    <property type="entry name" value="PROTEIN NYNRIN-LIKE"/>
    <property type="match status" value="1"/>
</dbReference>